<dbReference type="PROSITE" id="PS51329">
    <property type="entry name" value="C_CAP_COFACTOR_C"/>
    <property type="match status" value="1"/>
</dbReference>
<dbReference type="Gene3D" id="2.160.20.70">
    <property type="match status" value="1"/>
</dbReference>
<keyword evidence="6" id="KW-0206">Cytoskeleton</keyword>
<dbReference type="InterPro" id="IPR006599">
    <property type="entry name" value="CARP_motif"/>
</dbReference>
<dbReference type="EMBL" id="LR790986">
    <property type="protein sequence ID" value="CAB3266848.1"/>
    <property type="molecule type" value="mRNA"/>
</dbReference>
<proteinExistence type="evidence at transcript level"/>
<sequence length="568" mass="63896">MAEVELWLNQDVFNLGVVYAHVKLSVTYLRKVVIYAKSKGIDGGYPDLSWNIWKHMAVNKMLMEEDLAWAYFEMFYNLMDLSSKQRIELAELQHQYAESDSPALYKQDMRVPTLQFVLFLFIQQTNKSSLRRSLLGDEWPGASPRSFEGSKGDSSSNILNEQKHVQFVLSHLLQMLEILSEINKDSDTTLHCDVVKALGFIIKGRILGQNNILSLYDIAVRHRVQVKSGYQKTEGCFAVRIFEAWVRSSLSDNPYGVMSCSINGSSLKWSKSVSDSRKRARVLTNAYYAPNNSKLIFFTQCSNQTIARQSDILDGSYVKLHRCHDTHFYLLSPLRCVTIEKCTGSTFVLGPVAVAVRIVGCTNITLIAPCRFIVVSASSEVVLYVTTPTQPIISSDNNTLSSQPITLAPYNTFYPELESHLASIGLTVSPQTDQWNNPVCVGNSGNISLSQSRLSNSFKGAGDMTDMQALFKIMKPSDFYLFTIPFKPNTSSIDCSTSEIPGGLPAEYAQAVKGKQRATERWKRAVKESSMTKDERKQFQSLVEEQFKKWVVESGNQRQLDDLGKKSI</sequence>
<reference evidence="8" key="1">
    <citation type="submission" date="2020-04" db="EMBL/GenBank/DDBJ databases">
        <authorList>
            <person name="Neveu A P."/>
        </authorList>
    </citation>
    <scope>NUCLEOTIDE SEQUENCE</scope>
    <source>
        <tissue evidence="8">Whole embryo</tissue>
    </source>
</reference>
<dbReference type="InterPro" id="IPR016098">
    <property type="entry name" value="CAP/MinC_C"/>
</dbReference>
<comment type="similarity">
    <text evidence="3">Belongs to the TBCC family.</text>
</comment>
<accession>A0A6F9DUZ1</accession>
<name>A0A6F9DUZ1_9ASCI</name>
<organism evidence="8">
    <name type="scientific">Phallusia mammillata</name>
    <dbReference type="NCBI Taxonomy" id="59560"/>
    <lineage>
        <taxon>Eukaryota</taxon>
        <taxon>Metazoa</taxon>
        <taxon>Chordata</taxon>
        <taxon>Tunicata</taxon>
        <taxon>Ascidiacea</taxon>
        <taxon>Phlebobranchia</taxon>
        <taxon>Ascidiidae</taxon>
        <taxon>Phallusia</taxon>
    </lineage>
</organism>
<dbReference type="SMART" id="SM00673">
    <property type="entry name" value="CARP"/>
    <property type="match status" value="2"/>
</dbReference>
<dbReference type="GO" id="GO:0051661">
    <property type="term" value="P:maintenance of centrosome location"/>
    <property type="evidence" value="ECO:0007669"/>
    <property type="project" value="TreeGrafter"/>
</dbReference>
<feature type="domain" description="C-CAP/cofactor C-like" evidence="7">
    <location>
        <begin position="280"/>
        <end position="428"/>
    </location>
</feature>
<dbReference type="PANTHER" id="PTHR16052:SF0">
    <property type="entry name" value="TBCC DOMAIN-CONTAINING PROTEIN 1"/>
    <property type="match status" value="1"/>
</dbReference>
<evidence type="ECO:0000256" key="1">
    <source>
        <dbReference type="ARBA" id="ARBA00004300"/>
    </source>
</evidence>
<dbReference type="InterPro" id="IPR012945">
    <property type="entry name" value="Tubulin-bd_cofactor_C_dom"/>
</dbReference>
<evidence type="ECO:0000259" key="7">
    <source>
        <dbReference type="PROSITE" id="PS51329"/>
    </source>
</evidence>
<dbReference type="GO" id="GO:0051684">
    <property type="term" value="P:maintenance of Golgi location"/>
    <property type="evidence" value="ECO:0007669"/>
    <property type="project" value="TreeGrafter"/>
</dbReference>
<evidence type="ECO:0000256" key="2">
    <source>
        <dbReference type="ARBA" id="ARBA00004647"/>
    </source>
</evidence>
<dbReference type="PANTHER" id="PTHR16052">
    <property type="entry name" value="TBCC DOMAIN-CONTAINING PROTEIN 1"/>
    <property type="match status" value="1"/>
</dbReference>
<dbReference type="AlphaFoldDB" id="A0A6F9DUZ1"/>
<dbReference type="GO" id="GO:0031616">
    <property type="term" value="C:spindle pole centrosome"/>
    <property type="evidence" value="ECO:0007669"/>
    <property type="project" value="TreeGrafter"/>
</dbReference>
<dbReference type="InterPro" id="IPR039589">
    <property type="entry name" value="TBCC1"/>
</dbReference>
<comment type="subcellular location">
    <subcellularLocation>
        <location evidence="1">Cytoplasm</location>
        <location evidence="1">Cytoskeleton</location>
        <location evidence="1">Microtubule organizing center</location>
        <location evidence="1">Centrosome</location>
    </subcellularLocation>
    <subcellularLocation>
        <location evidence="2">Cytoplasm</location>
        <location evidence="2">Cytoskeleton</location>
        <location evidence="2">Spindle pole</location>
    </subcellularLocation>
</comment>
<evidence type="ECO:0000256" key="4">
    <source>
        <dbReference type="ARBA" id="ARBA00017559"/>
    </source>
</evidence>
<protein>
    <recommendedName>
        <fullName evidence="4">TBCC domain-containing protein 1</fullName>
    </recommendedName>
</protein>
<dbReference type="InterPro" id="IPR017901">
    <property type="entry name" value="C-CAP_CF_C-like"/>
</dbReference>
<evidence type="ECO:0000313" key="8">
    <source>
        <dbReference type="EMBL" id="CAB3266848.1"/>
    </source>
</evidence>
<dbReference type="Pfam" id="PF07986">
    <property type="entry name" value="TBCC"/>
    <property type="match status" value="1"/>
</dbReference>
<evidence type="ECO:0000256" key="6">
    <source>
        <dbReference type="ARBA" id="ARBA00023212"/>
    </source>
</evidence>
<evidence type="ECO:0000256" key="3">
    <source>
        <dbReference type="ARBA" id="ARBA00008848"/>
    </source>
</evidence>
<keyword evidence="5" id="KW-0963">Cytoplasm</keyword>
<evidence type="ECO:0000256" key="5">
    <source>
        <dbReference type="ARBA" id="ARBA00022490"/>
    </source>
</evidence>
<gene>
    <name evidence="8" type="primary">Tbccd1</name>
</gene>